<dbReference type="InterPro" id="IPR016193">
    <property type="entry name" value="Cytidine_deaminase-like"/>
</dbReference>
<comment type="function">
    <text evidence="3">Required for formate dehydrogenase (FDH) activity. Acts as a sulfur carrier protein that transfers sulfur from IscS to the molybdenum cofactor prior to its insertion into FDH.</text>
</comment>
<dbReference type="HAMAP" id="MF_00187">
    <property type="entry name" value="FdhD"/>
    <property type="match status" value="1"/>
</dbReference>
<feature type="active site" description="Cysteine persulfide intermediate" evidence="3">
    <location>
        <position position="115"/>
    </location>
</feature>
<dbReference type="PANTHER" id="PTHR30592:SF1">
    <property type="entry name" value="SULFUR CARRIER PROTEIN FDHD"/>
    <property type="match status" value="1"/>
</dbReference>
<protein>
    <recommendedName>
        <fullName evidence="3">Sulfur carrier protein FdhD</fullName>
    </recommendedName>
</protein>
<evidence type="ECO:0000256" key="2">
    <source>
        <dbReference type="ARBA" id="ARBA00023150"/>
    </source>
</evidence>
<organism evidence="4 5">
    <name type="scientific">Candidatus Methylopumilus planktonicus</name>
    <dbReference type="NCBI Taxonomy" id="1581557"/>
    <lineage>
        <taxon>Bacteria</taxon>
        <taxon>Pseudomonadati</taxon>
        <taxon>Pseudomonadota</taxon>
        <taxon>Betaproteobacteria</taxon>
        <taxon>Nitrosomonadales</taxon>
        <taxon>Methylophilaceae</taxon>
        <taxon>Candidatus Methylopumilus</taxon>
    </lineage>
</organism>
<dbReference type="HOGENOM" id="CLU_056887_2_0_4"/>
<dbReference type="GO" id="GO:0005737">
    <property type="term" value="C:cytoplasm"/>
    <property type="evidence" value="ECO:0007669"/>
    <property type="project" value="UniProtKB-SubCell"/>
</dbReference>
<dbReference type="GO" id="GO:0097163">
    <property type="term" value="F:sulfur carrier activity"/>
    <property type="evidence" value="ECO:0007669"/>
    <property type="project" value="UniProtKB-UniRule"/>
</dbReference>
<dbReference type="SUPFAM" id="SSF53927">
    <property type="entry name" value="Cytidine deaminase-like"/>
    <property type="match status" value="1"/>
</dbReference>
<dbReference type="AlphaFoldDB" id="A0A0D6EX58"/>
<dbReference type="PANTHER" id="PTHR30592">
    <property type="entry name" value="FORMATE DEHYDROGENASE"/>
    <property type="match status" value="1"/>
</dbReference>
<dbReference type="RefSeq" id="WP_052734659.1">
    <property type="nucleotide sequence ID" value="NZ_LN827929.1"/>
</dbReference>
<dbReference type="NCBIfam" id="TIGR00129">
    <property type="entry name" value="fdhD_narQ"/>
    <property type="match status" value="1"/>
</dbReference>
<keyword evidence="4" id="KW-0560">Oxidoreductase</keyword>
<reference evidence="5" key="1">
    <citation type="submission" date="2014-12" db="EMBL/GenBank/DDBJ databases">
        <authorList>
            <person name="Salcher M.M."/>
        </authorList>
    </citation>
    <scope>NUCLEOTIDE SEQUENCE [LARGE SCALE GENOMIC DNA]</scope>
    <source>
        <strain evidence="5">MMS-10A-171</strain>
    </source>
</reference>
<proteinExistence type="inferred from homology"/>
<evidence type="ECO:0000256" key="1">
    <source>
        <dbReference type="ARBA" id="ARBA00022490"/>
    </source>
</evidence>
<dbReference type="EMBL" id="LN827929">
    <property type="protein sequence ID" value="CEZ20071.1"/>
    <property type="molecule type" value="Genomic_DNA"/>
</dbReference>
<comment type="similarity">
    <text evidence="3">Belongs to the FdhD family.</text>
</comment>
<accession>A0A0D6EX58</accession>
<evidence type="ECO:0000256" key="3">
    <source>
        <dbReference type="HAMAP-Rule" id="MF_00187"/>
    </source>
</evidence>
<comment type="caution">
    <text evidence="3">Lacks conserved residue(s) required for the propagation of feature annotation.</text>
</comment>
<dbReference type="GO" id="GO:0006777">
    <property type="term" value="P:Mo-molybdopterin cofactor biosynthetic process"/>
    <property type="evidence" value="ECO:0007669"/>
    <property type="project" value="UniProtKB-UniRule"/>
</dbReference>
<comment type="subcellular location">
    <subcellularLocation>
        <location evidence="3">Cytoplasm</location>
    </subcellularLocation>
</comment>
<evidence type="ECO:0000313" key="4">
    <source>
        <dbReference type="EMBL" id="CEZ20071.1"/>
    </source>
</evidence>
<dbReference type="GO" id="GO:0016491">
    <property type="term" value="F:oxidoreductase activity"/>
    <property type="evidence" value="ECO:0007669"/>
    <property type="project" value="UniProtKB-KW"/>
</dbReference>
<name>A0A0D6EX58_9PROT</name>
<keyword evidence="5" id="KW-1185">Reference proteome</keyword>
<dbReference type="KEGG" id="mbat:BN1208_1191"/>
<gene>
    <name evidence="3 4" type="primary">fdhD</name>
    <name evidence="4" type="ORF">BN1208_1191</name>
</gene>
<sequence length="272" mass="29937">MAQDLFIDTEHSFKTYEVLKSNAKAMEKDDIAEEVPIAFVYNGISHAVMLASPSDLEDFALGFSFSEGIVENKSDIYGIEVIHQPKGIELQIEIASARFQSLKDKRRNLLGRTGCGLCGAENLDQALRLPQKKIDNTLTIKESAIIKALDTLHATQSLQKKTGATHACAWANEQGEIQLVREDVGRHNALDKLIGALQKKSFNDKGFVITTSRASYEMVQKTVMLGASTLIAISAPTGLAIRSALKYGLCLIGFARAPHYVIYTYTERVTKN</sequence>
<dbReference type="Proteomes" id="UP000064007">
    <property type="component" value="Chromosome 1"/>
</dbReference>
<keyword evidence="1 3" id="KW-0963">Cytoplasm</keyword>
<dbReference type="PIRSF" id="PIRSF015626">
    <property type="entry name" value="FdhD"/>
    <property type="match status" value="1"/>
</dbReference>
<evidence type="ECO:0000313" key="5">
    <source>
        <dbReference type="Proteomes" id="UP000064007"/>
    </source>
</evidence>
<dbReference type="Gene3D" id="3.40.140.10">
    <property type="entry name" value="Cytidine Deaminase, domain 2"/>
    <property type="match status" value="1"/>
</dbReference>
<dbReference type="InterPro" id="IPR003786">
    <property type="entry name" value="FdhD"/>
</dbReference>
<keyword evidence="2 3" id="KW-0501">Molybdenum cofactor biosynthesis</keyword>
<dbReference type="GO" id="GO:0016783">
    <property type="term" value="F:sulfurtransferase activity"/>
    <property type="evidence" value="ECO:0007669"/>
    <property type="project" value="InterPro"/>
</dbReference>
<dbReference type="STRING" id="1581557.BN1208_1191"/>
<dbReference type="Gene3D" id="3.10.20.10">
    <property type="match status" value="1"/>
</dbReference>
<dbReference type="Pfam" id="PF02634">
    <property type="entry name" value="FdhD-NarQ"/>
    <property type="match status" value="1"/>
</dbReference>